<dbReference type="PaxDb" id="9796-ENSECAP00000040715"/>
<organism evidence="9 10">
    <name type="scientific">Equus caballus</name>
    <name type="common">Horse</name>
    <dbReference type="NCBI Taxonomy" id="9796"/>
    <lineage>
        <taxon>Eukaryota</taxon>
        <taxon>Metazoa</taxon>
        <taxon>Chordata</taxon>
        <taxon>Craniata</taxon>
        <taxon>Vertebrata</taxon>
        <taxon>Euteleostomi</taxon>
        <taxon>Mammalia</taxon>
        <taxon>Eutheria</taxon>
        <taxon>Laurasiatheria</taxon>
        <taxon>Perissodactyla</taxon>
        <taxon>Equidae</taxon>
        <taxon>Equus</taxon>
    </lineage>
</organism>
<dbReference type="SMART" id="SM00020">
    <property type="entry name" value="Tryp_SPc"/>
    <property type="match status" value="1"/>
</dbReference>
<evidence type="ECO:0000256" key="7">
    <source>
        <dbReference type="SAM" id="SignalP"/>
    </source>
</evidence>
<keyword evidence="4" id="KW-0720">Serine protease</keyword>
<dbReference type="Ensembl" id="ENSECAT00000049997.3">
    <property type="protein sequence ID" value="ENSECAP00000040715.2"/>
    <property type="gene ID" value="ENSECAG00000017238.4"/>
</dbReference>
<dbReference type="FunFam" id="2.40.10.10:FF:000004">
    <property type="entry name" value="Tryptase gamma 1"/>
    <property type="match status" value="1"/>
</dbReference>
<dbReference type="AlphaFoldDB" id="A0A3Q2I505"/>
<keyword evidence="3" id="KW-0378">Hydrolase</keyword>
<dbReference type="PRINTS" id="PR00722">
    <property type="entry name" value="CHYMOTRYPSIN"/>
</dbReference>
<dbReference type="SUPFAM" id="SSF50494">
    <property type="entry name" value="Trypsin-like serine proteases"/>
    <property type="match status" value="1"/>
</dbReference>
<dbReference type="GeneTree" id="ENSGT00940000162207"/>
<evidence type="ECO:0000256" key="5">
    <source>
        <dbReference type="ARBA" id="ARBA00023157"/>
    </source>
</evidence>
<dbReference type="InterPro" id="IPR043504">
    <property type="entry name" value="Peptidase_S1_PA_chymotrypsin"/>
</dbReference>
<dbReference type="InterPro" id="IPR001314">
    <property type="entry name" value="Peptidase_S1A"/>
</dbReference>
<name>A0A3Q2I505_HORSE</name>
<keyword evidence="1" id="KW-0645">Protease</keyword>
<feature type="domain" description="Peptidase S1" evidence="8">
    <location>
        <begin position="31"/>
        <end position="316"/>
    </location>
</feature>
<dbReference type="Gene3D" id="2.40.10.10">
    <property type="entry name" value="Trypsin-like serine proteases"/>
    <property type="match status" value="2"/>
</dbReference>
<evidence type="ECO:0000256" key="6">
    <source>
        <dbReference type="ARBA" id="ARBA00023180"/>
    </source>
</evidence>
<dbReference type="GO" id="GO:0004252">
    <property type="term" value="F:serine-type endopeptidase activity"/>
    <property type="evidence" value="ECO:0000318"/>
    <property type="project" value="GO_Central"/>
</dbReference>
<keyword evidence="2 7" id="KW-0732">Signal</keyword>
<dbReference type="PROSITE" id="PS00134">
    <property type="entry name" value="TRYPSIN_HIS"/>
    <property type="match status" value="1"/>
</dbReference>
<accession>A0A3Q2I505</accession>
<protein>
    <recommendedName>
        <fullName evidence="8">Peptidase S1 domain-containing protein</fullName>
    </recommendedName>
</protein>
<reference evidence="9" key="3">
    <citation type="submission" date="2025-09" db="UniProtKB">
        <authorList>
            <consortium name="Ensembl"/>
        </authorList>
    </citation>
    <scope>IDENTIFICATION</scope>
    <source>
        <strain evidence="9">Thoroughbred</strain>
    </source>
</reference>
<evidence type="ECO:0000256" key="1">
    <source>
        <dbReference type="ARBA" id="ARBA00022670"/>
    </source>
</evidence>
<dbReference type="STRING" id="9796.ENSECAP00000040715"/>
<dbReference type="InterPro" id="IPR001254">
    <property type="entry name" value="Trypsin_dom"/>
</dbReference>
<dbReference type="InterPro" id="IPR009003">
    <property type="entry name" value="Peptidase_S1_PA"/>
</dbReference>
<feature type="signal peptide" evidence="7">
    <location>
        <begin position="1"/>
        <end position="18"/>
    </location>
</feature>
<keyword evidence="5" id="KW-1015">Disulfide bond</keyword>
<sequence>MPNLLVLALALLVNLGHAAPAPGQALEREGIVGGQEASGSKWPWQVSLRKNTEYWKHFCGGSLIHPQWVLTAAHCVGPDIEDFRDIRVQLREQHLYYRDQLLPVSRILPHPYYYTVENGADIALLELQDPVNISSHVQVVTLPPASETFPPGTPCWVTGWGDVDNGGRLRRTPGVQGEGHLAAGGRGQLGQQLCSAQPAGHLYPCHLLLGLDLPVCPQGLLSPVPRAATWISREASPLLSPHHCFLSRWCPSRPLPRATSLHGPGSRHGHWSSLKSMESSCGRHCFCLGVSLRERKGVQGTAGRSHCPRGSSPRAL</sequence>
<dbReference type="Pfam" id="PF00089">
    <property type="entry name" value="Trypsin"/>
    <property type="match status" value="1"/>
</dbReference>
<dbReference type="PROSITE" id="PS50240">
    <property type="entry name" value="TRYPSIN_DOM"/>
    <property type="match status" value="1"/>
</dbReference>
<proteinExistence type="predicted"/>
<evidence type="ECO:0000256" key="4">
    <source>
        <dbReference type="ARBA" id="ARBA00022825"/>
    </source>
</evidence>
<dbReference type="GO" id="GO:0005615">
    <property type="term" value="C:extracellular space"/>
    <property type="evidence" value="ECO:0000318"/>
    <property type="project" value="GO_Central"/>
</dbReference>
<evidence type="ECO:0000259" key="8">
    <source>
        <dbReference type="PROSITE" id="PS50240"/>
    </source>
</evidence>
<dbReference type="GO" id="GO:0006508">
    <property type="term" value="P:proteolysis"/>
    <property type="evidence" value="ECO:0000318"/>
    <property type="project" value="GO_Central"/>
</dbReference>
<dbReference type="PANTHER" id="PTHR24253:SF144">
    <property type="entry name" value="CHYMOTRYPSIN-LIKE PROTEASE CTRL-1-RELATED"/>
    <property type="match status" value="1"/>
</dbReference>
<reference evidence="9" key="2">
    <citation type="submission" date="2025-08" db="UniProtKB">
        <authorList>
            <consortium name="Ensembl"/>
        </authorList>
    </citation>
    <scope>IDENTIFICATION</scope>
    <source>
        <strain evidence="9">Thoroughbred</strain>
    </source>
</reference>
<evidence type="ECO:0000256" key="2">
    <source>
        <dbReference type="ARBA" id="ARBA00022729"/>
    </source>
</evidence>
<keyword evidence="10" id="KW-1185">Reference proteome</keyword>
<reference evidence="9 10" key="1">
    <citation type="journal article" date="2009" name="Science">
        <title>Genome sequence, comparative analysis, and population genetics of the domestic horse.</title>
        <authorList>
            <consortium name="Broad Institute Genome Sequencing Platform"/>
            <consortium name="Broad Institute Whole Genome Assembly Team"/>
            <person name="Wade C.M."/>
            <person name="Giulotto E."/>
            <person name="Sigurdsson S."/>
            <person name="Zoli M."/>
            <person name="Gnerre S."/>
            <person name="Imsland F."/>
            <person name="Lear T.L."/>
            <person name="Adelson D.L."/>
            <person name="Bailey E."/>
            <person name="Bellone R.R."/>
            <person name="Bloecker H."/>
            <person name="Distl O."/>
            <person name="Edgar R.C."/>
            <person name="Garber M."/>
            <person name="Leeb T."/>
            <person name="Mauceli E."/>
            <person name="MacLeod J.N."/>
            <person name="Penedo M.C.T."/>
            <person name="Raison J.M."/>
            <person name="Sharpe T."/>
            <person name="Vogel J."/>
            <person name="Andersson L."/>
            <person name="Antczak D.F."/>
            <person name="Biagi T."/>
            <person name="Binns M.M."/>
            <person name="Chowdhary B.P."/>
            <person name="Coleman S.J."/>
            <person name="Della Valle G."/>
            <person name="Fryc S."/>
            <person name="Guerin G."/>
            <person name="Hasegawa T."/>
            <person name="Hill E.W."/>
            <person name="Jurka J."/>
            <person name="Kiialainen A."/>
            <person name="Lindgren G."/>
            <person name="Liu J."/>
            <person name="Magnani E."/>
            <person name="Mickelson J.R."/>
            <person name="Murray J."/>
            <person name="Nergadze S.G."/>
            <person name="Onofrio R."/>
            <person name="Pedroni S."/>
            <person name="Piras M.F."/>
            <person name="Raudsepp T."/>
            <person name="Rocchi M."/>
            <person name="Roeed K.H."/>
            <person name="Ryder O.A."/>
            <person name="Searle S."/>
            <person name="Skow L."/>
            <person name="Swinburne J.E."/>
            <person name="Syvaenen A.C."/>
            <person name="Tozaki T."/>
            <person name="Valberg S.J."/>
            <person name="Vaudin M."/>
            <person name="White J.R."/>
            <person name="Zody M.C."/>
            <person name="Lander E.S."/>
            <person name="Lindblad-Toh K."/>
        </authorList>
    </citation>
    <scope>NUCLEOTIDE SEQUENCE [LARGE SCALE GENOMIC DNA]</scope>
    <source>
        <strain evidence="9 10">Thoroughbred</strain>
    </source>
</reference>
<evidence type="ECO:0000313" key="10">
    <source>
        <dbReference type="Proteomes" id="UP000002281"/>
    </source>
</evidence>
<evidence type="ECO:0000313" key="9">
    <source>
        <dbReference type="Ensembl" id="ENSECAP00000040715.2"/>
    </source>
</evidence>
<dbReference type="CDD" id="cd00190">
    <property type="entry name" value="Tryp_SPc"/>
    <property type="match status" value="1"/>
</dbReference>
<feature type="chain" id="PRO_5040331552" description="Peptidase S1 domain-containing protein" evidence="7">
    <location>
        <begin position="19"/>
        <end position="316"/>
    </location>
</feature>
<dbReference type="InParanoid" id="A0A3Q2I505"/>
<dbReference type="Proteomes" id="UP000002281">
    <property type="component" value="Chromosome 13"/>
</dbReference>
<evidence type="ECO:0000256" key="3">
    <source>
        <dbReference type="ARBA" id="ARBA00022801"/>
    </source>
</evidence>
<keyword evidence="6" id="KW-0325">Glycoprotein</keyword>
<dbReference type="Bgee" id="ENSECAG00000017238">
    <property type="expression patterns" value="Expressed in synovial membrane of synovial joint and 14 other cell types or tissues"/>
</dbReference>
<dbReference type="PANTHER" id="PTHR24253">
    <property type="entry name" value="TRANSMEMBRANE PROTEASE SERINE"/>
    <property type="match status" value="1"/>
</dbReference>
<dbReference type="InterPro" id="IPR018114">
    <property type="entry name" value="TRYPSIN_HIS"/>
</dbReference>